<proteinExistence type="predicted"/>
<keyword evidence="2" id="KW-1185">Reference proteome</keyword>
<gene>
    <name evidence="1" type="ORF">Q428_14045</name>
</gene>
<protein>
    <submittedName>
        <fullName evidence="1">Uncharacterized protein</fullName>
    </submittedName>
</protein>
<comment type="caution">
    <text evidence="1">The sequence shown here is derived from an EMBL/GenBank/DDBJ whole genome shotgun (WGS) entry which is preliminary data.</text>
</comment>
<evidence type="ECO:0000313" key="1">
    <source>
        <dbReference type="EMBL" id="EYE87302.1"/>
    </source>
</evidence>
<reference evidence="1 2" key="1">
    <citation type="journal article" date="2014" name="Genome Announc.">
        <title>Draft Genome Sequence of Fervidicella metallireducens Strain AeBT, an Iron-Reducing Thermoanaerobe from the Great Artesian Basin.</title>
        <authorList>
            <person name="Patel B.K."/>
        </authorList>
    </citation>
    <scope>NUCLEOTIDE SEQUENCE [LARGE SCALE GENOMIC DNA]</scope>
    <source>
        <strain evidence="1 2">AeB</strain>
    </source>
</reference>
<organism evidence="1 2">
    <name type="scientific">Fervidicella metallireducens AeB</name>
    <dbReference type="NCBI Taxonomy" id="1403537"/>
    <lineage>
        <taxon>Bacteria</taxon>
        <taxon>Bacillati</taxon>
        <taxon>Bacillota</taxon>
        <taxon>Clostridia</taxon>
        <taxon>Eubacteriales</taxon>
        <taxon>Clostridiaceae</taxon>
        <taxon>Fervidicella</taxon>
    </lineage>
</organism>
<sequence length="168" mass="18160">MIAANPNEETEEMREYSLALMSKVNYNNYVKKHTVQSKTFYKEGEGPKLAKVDGGVKAQLCSGELGIAKVYSGNKRAQWYIKGPSLNSDIGIVLANKKKLAAYGKLSLVGASGSINIFIPYSRKILVIGLEGDLFSIGGGLEVDNTVSKKIKFGVHYGIGGDVILEVK</sequence>
<name>A0A017RRL9_9CLOT</name>
<dbReference type="EMBL" id="AZQP01000071">
    <property type="protein sequence ID" value="EYE87302.1"/>
    <property type="molecule type" value="Genomic_DNA"/>
</dbReference>
<dbReference type="STRING" id="1403537.Q428_14045"/>
<dbReference type="AlphaFoldDB" id="A0A017RRL9"/>
<accession>A0A017RRL9</accession>
<evidence type="ECO:0000313" key="2">
    <source>
        <dbReference type="Proteomes" id="UP000019681"/>
    </source>
</evidence>
<dbReference type="Proteomes" id="UP000019681">
    <property type="component" value="Unassembled WGS sequence"/>
</dbReference>